<dbReference type="HAMAP" id="MF_00245">
    <property type="entry name" value="UPF0122"/>
    <property type="match status" value="1"/>
</dbReference>
<name>A0A2T0WC23_9LACT</name>
<dbReference type="NCBIfam" id="NF001068">
    <property type="entry name" value="PRK00118.1-4"/>
    <property type="match status" value="1"/>
</dbReference>
<dbReference type="InterPro" id="IPR013324">
    <property type="entry name" value="RNA_pol_sigma_r3/r4-like"/>
</dbReference>
<dbReference type="SUPFAM" id="SSF88659">
    <property type="entry name" value="Sigma3 and sigma4 domains of RNA polymerase sigma factors"/>
    <property type="match status" value="1"/>
</dbReference>
<accession>A0A2T0WC23</accession>
<evidence type="ECO:0000256" key="1">
    <source>
        <dbReference type="ARBA" id="ARBA00008720"/>
    </source>
</evidence>
<dbReference type="NCBIfam" id="NF045758">
    <property type="entry name" value="YlxM"/>
    <property type="match status" value="1"/>
</dbReference>
<dbReference type="EMBL" id="PVTO01000001">
    <property type="protein sequence ID" value="PRY84248.1"/>
    <property type="molecule type" value="Genomic_DNA"/>
</dbReference>
<reference evidence="4 5" key="1">
    <citation type="submission" date="2018-03" db="EMBL/GenBank/DDBJ databases">
        <title>Genomic Encyclopedia of Archaeal and Bacterial Type Strains, Phase II (KMG-II): from individual species to whole genera.</title>
        <authorList>
            <person name="Goeker M."/>
        </authorList>
    </citation>
    <scope>NUCLEOTIDE SEQUENCE [LARGE SCALE GENOMIC DNA]</scope>
    <source>
        <strain evidence="4 5">DSM 13175</strain>
    </source>
</reference>
<dbReference type="OrthoDB" id="6392at2"/>
<gene>
    <name evidence="4" type="ORF">CLV38_101170</name>
</gene>
<dbReference type="RefSeq" id="WP_106190265.1">
    <property type="nucleotide sequence ID" value="NZ_PVTO01000001.1"/>
</dbReference>
<dbReference type="Pfam" id="PF04297">
    <property type="entry name" value="UPF0122"/>
    <property type="match status" value="1"/>
</dbReference>
<comment type="function">
    <text evidence="2 3">Might take part in the signal recognition particle (SRP) pathway. This is inferred from the conservation of its genetic proximity to ftsY/ffh. May be a regulatory protein.</text>
</comment>
<dbReference type="Gene3D" id="1.10.10.10">
    <property type="entry name" value="Winged helix-like DNA-binding domain superfamily/Winged helix DNA-binding domain"/>
    <property type="match status" value="1"/>
</dbReference>
<sequence>MELEKTLRMNSLFSFYHPLLTVKQQEYMKLYYGDDYSLGEIADAFSVSRQAVYDNIKRSEVILNDYESKLHLVEEFDKKKDAVETLKEYVNENHASDAQLLELIEAISLDSIREE</sequence>
<dbReference type="AlphaFoldDB" id="A0A2T0WC23"/>
<dbReference type="PANTHER" id="PTHR40083:SF1">
    <property type="entry name" value="UPF0122 PROTEIN YLXM"/>
    <property type="match status" value="1"/>
</dbReference>
<proteinExistence type="inferred from homology"/>
<keyword evidence="5" id="KW-1185">Reference proteome</keyword>
<evidence type="ECO:0000256" key="3">
    <source>
        <dbReference type="HAMAP-Rule" id="MF_00245"/>
    </source>
</evidence>
<protein>
    <recommendedName>
        <fullName evidence="3">UPF0122 protein CLV38_101170</fullName>
    </recommendedName>
</protein>
<evidence type="ECO:0000256" key="2">
    <source>
        <dbReference type="ARBA" id="ARBA00024764"/>
    </source>
</evidence>
<dbReference type="Proteomes" id="UP000238205">
    <property type="component" value="Unassembled WGS sequence"/>
</dbReference>
<dbReference type="NCBIfam" id="NF001070">
    <property type="entry name" value="PRK00118.1-6"/>
    <property type="match status" value="1"/>
</dbReference>
<comment type="caution">
    <text evidence="4">The sequence shown here is derived from an EMBL/GenBank/DDBJ whole genome shotgun (WGS) entry which is preliminary data.</text>
</comment>
<dbReference type="InterPro" id="IPR007394">
    <property type="entry name" value="UPF0122"/>
</dbReference>
<evidence type="ECO:0000313" key="4">
    <source>
        <dbReference type="EMBL" id="PRY84248.1"/>
    </source>
</evidence>
<organism evidence="4 5">
    <name type="scientific">Alkalibacterium olivapovliticus</name>
    <dbReference type="NCBI Taxonomy" id="99907"/>
    <lineage>
        <taxon>Bacteria</taxon>
        <taxon>Bacillati</taxon>
        <taxon>Bacillota</taxon>
        <taxon>Bacilli</taxon>
        <taxon>Lactobacillales</taxon>
        <taxon>Carnobacteriaceae</taxon>
        <taxon>Alkalibacterium</taxon>
    </lineage>
</organism>
<dbReference type="InterPro" id="IPR036388">
    <property type="entry name" value="WH-like_DNA-bd_sf"/>
</dbReference>
<comment type="similarity">
    <text evidence="1 3">Belongs to the UPF0122 family.</text>
</comment>
<dbReference type="PANTHER" id="PTHR40083">
    <property type="entry name" value="UPF0122 PROTEIN CBO2450/CLC_2298"/>
    <property type="match status" value="1"/>
</dbReference>
<evidence type="ECO:0000313" key="5">
    <source>
        <dbReference type="Proteomes" id="UP000238205"/>
    </source>
</evidence>
<dbReference type="InterPro" id="IPR054831">
    <property type="entry name" value="UPF0122_fam_protein"/>
</dbReference>